<reference evidence="1" key="1">
    <citation type="submission" date="2018-05" db="EMBL/GenBank/DDBJ databases">
        <title>Draft genome of Mucuna pruriens seed.</title>
        <authorList>
            <person name="Nnadi N.E."/>
            <person name="Vos R."/>
            <person name="Hasami M.H."/>
            <person name="Devisetty U.K."/>
            <person name="Aguiy J.C."/>
        </authorList>
    </citation>
    <scope>NUCLEOTIDE SEQUENCE [LARGE SCALE GENOMIC DNA]</scope>
    <source>
        <strain evidence="1">JCA_2017</strain>
    </source>
</reference>
<comment type="caution">
    <text evidence="1">The sequence shown here is derived from an EMBL/GenBank/DDBJ whole genome shotgun (WGS) entry which is preliminary data.</text>
</comment>
<name>A0A371HZX7_MUCPR</name>
<sequence>MYEDTKSIEEYFKEKEVTLIREQVVESQEAMITRFLHGLNRDIQDIIELHKYTSLSTLVHQASKVELQLKRHGKRTYRSTSSNWKDYITSQFLNKRTIILRENRDIENESSLEETLTSRSKGGYSSGEAPYEGDLLMVRRLMSTFVGED</sequence>
<evidence type="ECO:0000313" key="2">
    <source>
        <dbReference type="Proteomes" id="UP000257109"/>
    </source>
</evidence>
<gene>
    <name evidence="1" type="ORF">CR513_07427</name>
</gene>
<dbReference type="PANTHER" id="PTHR35046">
    <property type="entry name" value="ZINC KNUCKLE (CCHC-TYPE) FAMILY PROTEIN"/>
    <property type="match status" value="1"/>
</dbReference>
<evidence type="ECO:0000313" key="1">
    <source>
        <dbReference type="EMBL" id="RDY08342.1"/>
    </source>
</evidence>
<protein>
    <submittedName>
        <fullName evidence="1">Uncharacterized protein</fullName>
    </submittedName>
</protein>
<proteinExistence type="predicted"/>
<dbReference type="AlphaFoldDB" id="A0A371HZX7"/>
<keyword evidence="2" id="KW-1185">Reference proteome</keyword>
<dbReference type="OrthoDB" id="1731207at2759"/>
<dbReference type="PANTHER" id="PTHR35046:SF9">
    <property type="entry name" value="RNA-DIRECTED DNA POLYMERASE"/>
    <property type="match status" value="1"/>
</dbReference>
<feature type="non-terminal residue" evidence="1">
    <location>
        <position position="1"/>
    </location>
</feature>
<dbReference type="Proteomes" id="UP000257109">
    <property type="component" value="Unassembled WGS sequence"/>
</dbReference>
<accession>A0A371HZX7</accession>
<organism evidence="1 2">
    <name type="scientific">Mucuna pruriens</name>
    <name type="common">Velvet bean</name>
    <name type="synonym">Dolichos pruriens</name>
    <dbReference type="NCBI Taxonomy" id="157652"/>
    <lineage>
        <taxon>Eukaryota</taxon>
        <taxon>Viridiplantae</taxon>
        <taxon>Streptophyta</taxon>
        <taxon>Embryophyta</taxon>
        <taxon>Tracheophyta</taxon>
        <taxon>Spermatophyta</taxon>
        <taxon>Magnoliopsida</taxon>
        <taxon>eudicotyledons</taxon>
        <taxon>Gunneridae</taxon>
        <taxon>Pentapetalae</taxon>
        <taxon>rosids</taxon>
        <taxon>fabids</taxon>
        <taxon>Fabales</taxon>
        <taxon>Fabaceae</taxon>
        <taxon>Papilionoideae</taxon>
        <taxon>50 kb inversion clade</taxon>
        <taxon>NPAAA clade</taxon>
        <taxon>indigoferoid/millettioid clade</taxon>
        <taxon>Phaseoleae</taxon>
        <taxon>Mucuna</taxon>
    </lineage>
</organism>
<dbReference type="EMBL" id="QJKJ01001293">
    <property type="protein sequence ID" value="RDY08342.1"/>
    <property type="molecule type" value="Genomic_DNA"/>
</dbReference>